<evidence type="ECO:0000256" key="1">
    <source>
        <dbReference type="SAM" id="MobiDB-lite"/>
    </source>
</evidence>
<comment type="caution">
    <text evidence="2">The sequence shown here is derived from an EMBL/GenBank/DDBJ whole genome shotgun (WGS) entry which is preliminary data.</text>
</comment>
<dbReference type="AlphaFoldDB" id="A0A507QXP9"/>
<evidence type="ECO:0000313" key="2">
    <source>
        <dbReference type="EMBL" id="TQB72636.1"/>
    </source>
</evidence>
<dbReference type="PANTHER" id="PTHR40623:SF2">
    <property type="entry name" value="INTEGRAL MEMBRANE PROTEIN"/>
    <property type="match status" value="1"/>
</dbReference>
<name>A0A507QXP9_MONPU</name>
<sequence length="221" mass="24966">MAFWVDWALWQKMILVLACLTVIVLTSAFSALMYNRRRTKRIAEAEAEWEVEQNWLSRTGTNDIPFGALALQKGIDIEGIWISNDNTPYPSPCRSATPVESRPQSIVSSRMTLENEMRMSDIRQHGQTCPPASNVDVPRSPYVSRVISEPSAGKYRPQNNQVNLPRNFSRLSRHPVLRRDDVEVAHGSGLHKTPSNPGFHRSSDLGRGHENIQRPKPARGK</sequence>
<dbReference type="EMBL" id="VIFY01000060">
    <property type="protein sequence ID" value="TQB72636.1"/>
    <property type="molecule type" value="Genomic_DNA"/>
</dbReference>
<feature type="region of interest" description="Disordered" evidence="1">
    <location>
        <begin position="185"/>
        <end position="221"/>
    </location>
</feature>
<gene>
    <name evidence="2" type="ORF">MPDQ_006679</name>
</gene>
<keyword evidence="3" id="KW-1185">Reference proteome</keyword>
<protein>
    <submittedName>
        <fullName evidence="2">Uncharacterized protein</fullName>
    </submittedName>
</protein>
<reference evidence="2 3" key="1">
    <citation type="submission" date="2019-06" db="EMBL/GenBank/DDBJ databases">
        <title>Wine fermentation using esterase from Monascus purpureus.</title>
        <authorList>
            <person name="Geng C."/>
            <person name="Zhang Y."/>
        </authorList>
    </citation>
    <scope>NUCLEOTIDE SEQUENCE [LARGE SCALE GENOMIC DNA]</scope>
    <source>
        <strain evidence="2">HQ1</strain>
    </source>
</reference>
<proteinExistence type="predicted"/>
<dbReference type="STRING" id="5098.A0A507QXP9"/>
<organism evidence="2 3">
    <name type="scientific">Monascus purpureus</name>
    <name type="common">Red mold</name>
    <name type="synonym">Monascus anka</name>
    <dbReference type="NCBI Taxonomy" id="5098"/>
    <lineage>
        <taxon>Eukaryota</taxon>
        <taxon>Fungi</taxon>
        <taxon>Dikarya</taxon>
        <taxon>Ascomycota</taxon>
        <taxon>Pezizomycotina</taxon>
        <taxon>Eurotiomycetes</taxon>
        <taxon>Eurotiomycetidae</taxon>
        <taxon>Eurotiales</taxon>
        <taxon>Aspergillaceae</taxon>
        <taxon>Monascus</taxon>
    </lineage>
</organism>
<dbReference type="PANTHER" id="PTHR40623">
    <property type="entry name" value="INTEGRAL MEMBRANE PROTEIN"/>
    <property type="match status" value="1"/>
</dbReference>
<feature type="compositionally biased region" description="Basic and acidic residues" evidence="1">
    <location>
        <begin position="201"/>
        <end position="213"/>
    </location>
</feature>
<evidence type="ECO:0000313" key="3">
    <source>
        <dbReference type="Proteomes" id="UP000319663"/>
    </source>
</evidence>
<dbReference type="Proteomes" id="UP000319663">
    <property type="component" value="Unassembled WGS sequence"/>
</dbReference>
<accession>A0A507QXP9</accession>